<dbReference type="EMBL" id="VUJU01008713">
    <property type="protein sequence ID" value="KAF0726818.1"/>
    <property type="molecule type" value="Genomic_DNA"/>
</dbReference>
<sequence>MKISNPTLPKIRLVPTLYHAYTEFKKSYYGHDNVTPLLSRSDFKNLSPIIIVDMSRQNNNEKRPLSTSGLKLKPM</sequence>
<comment type="caution">
    <text evidence="2">The sequence shown here is derived from an EMBL/GenBank/DDBJ whole genome shotgun (WGS) entry which is preliminary data.</text>
</comment>
<proteinExistence type="predicted"/>
<organism evidence="2 3">
    <name type="scientific">Aphis craccivora</name>
    <name type="common">Cowpea aphid</name>
    <dbReference type="NCBI Taxonomy" id="307492"/>
    <lineage>
        <taxon>Eukaryota</taxon>
        <taxon>Metazoa</taxon>
        <taxon>Ecdysozoa</taxon>
        <taxon>Arthropoda</taxon>
        <taxon>Hexapoda</taxon>
        <taxon>Insecta</taxon>
        <taxon>Pterygota</taxon>
        <taxon>Neoptera</taxon>
        <taxon>Paraneoptera</taxon>
        <taxon>Hemiptera</taxon>
        <taxon>Sternorrhyncha</taxon>
        <taxon>Aphidomorpha</taxon>
        <taxon>Aphidoidea</taxon>
        <taxon>Aphididae</taxon>
        <taxon>Aphidini</taxon>
        <taxon>Aphis</taxon>
        <taxon>Aphis</taxon>
    </lineage>
</organism>
<name>A0A6G0WI05_APHCR</name>
<dbReference type="Pfam" id="PF21738">
    <property type="entry name" value="DJR-like_dom"/>
    <property type="match status" value="1"/>
</dbReference>
<evidence type="ECO:0000313" key="3">
    <source>
        <dbReference type="Proteomes" id="UP000478052"/>
    </source>
</evidence>
<keyword evidence="3" id="KW-1185">Reference proteome</keyword>
<dbReference type="AlphaFoldDB" id="A0A6G0WI05"/>
<gene>
    <name evidence="2" type="ORF">FWK35_00027391</name>
</gene>
<accession>A0A6G0WI05</accession>
<dbReference type="InterPro" id="IPR049512">
    <property type="entry name" value="DJR-like_dom"/>
</dbReference>
<protein>
    <recommendedName>
        <fullName evidence="1">Double jelly roll-like domain-containing protein</fullName>
    </recommendedName>
</protein>
<feature type="domain" description="Double jelly roll-like" evidence="1">
    <location>
        <begin position="16"/>
        <end position="61"/>
    </location>
</feature>
<evidence type="ECO:0000259" key="1">
    <source>
        <dbReference type="Pfam" id="PF21738"/>
    </source>
</evidence>
<dbReference type="Proteomes" id="UP000478052">
    <property type="component" value="Unassembled WGS sequence"/>
</dbReference>
<evidence type="ECO:0000313" key="2">
    <source>
        <dbReference type="EMBL" id="KAF0726818.1"/>
    </source>
</evidence>
<reference evidence="2 3" key="1">
    <citation type="submission" date="2019-08" db="EMBL/GenBank/DDBJ databases">
        <title>Whole genome of Aphis craccivora.</title>
        <authorList>
            <person name="Voronova N.V."/>
            <person name="Shulinski R.S."/>
            <person name="Bandarenka Y.V."/>
            <person name="Zhorov D.G."/>
            <person name="Warner D."/>
        </authorList>
    </citation>
    <scope>NUCLEOTIDE SEQUENCE [LARGE SCALE GENOMIC DNA]</scope>
    <source>
        <strain evidence="2">180601</strain>
        <tissue evidence="2">Whole Body</tissue>
    </source>
</reference>